<dbReference type="Gene3D" id="3.30.70.20">
    <property type="match status" value="1"/>
</dbReference>
<keyword evidence="6" id="KW-0560">Oxidoreductase</keyword>
<dbReference type="InterPro" id="IPR013542">
    <property type="entry name" value="QueG_DUF1730"/>
</dbReference>
<evidence type="ECO:0000256" key="3">
    <source>
        <dbReference type="ARBA" id="ARBA00022694"/>
    </source>
</evidence>
<dbReference type="NCBIfam" id="TIGR00276">
    <property type="entry name" value="tRNA epoxyqueuosine(34) reductase QueG"/>
    <property type="match status" value="1"/>
</dbReference>
<evidence type="ECO:0000256" key="2">
    <source>
        <dbReference type="ARBA" id="ARBA00022490"/>
    </source>
</evidence>
<protein>
    <submittedName>
        <fullName evidence="10">tRNA epoxyqueuosine(34) reductase QueG</fullName>
    </submittedName>
</protein>
<feature type="domain" description="4Fe-4S ferredoxin-type" evidence="9">
    <location>
        <begin position="187"/>
        <end position="219"/>
    </location>
</feature>
<evidence type="ECO:0000256" key="5">
    <source>
        <dbReference type="ARBA" id="ARBA00022785"/>
    </source>
</evidence>
<keyword evidence="3" id="KW-0819">tRNA processing</keyword>
<dbReference type="GO" id="GO:0052693">
    <property type="term" value="F:epoxyqueuosine reductase activity"/>
    <property type="evidence" value="ECO:0007669"/>
    <property type="project" value="TreeGrafter"/>
</dbReference>
<dbReference type="GO" id="GO:0008616">
    <property type="term" value="P:tRNA queuosine(34) biosynthetic process"/>
    <property type="evidence" value="ECO:0007669"/>
    <property type="project" value="UniProtKB-KW"/>
</dbReference>
<keyword evidence="1" id="KW-0004">4Fe-4S</keyword>
<name>A0A4V1P2M3_RHILE</name>
<dbReference type="Pfam" id="PF08331">
    <property type="entry name" value="QueG_DUF1730"/>
    <property type="match status" value="1"/>
</dbReference>
<evidence type="ECO:0000313" key="10">
    <source>
        <dbReference type="EMBL" id="RXT28020.1"/>
    </source>
</evidence>
<dbReference type="InterPro" id="IPR004453">
    <property type="entry name" value="QueG"/>
</dbReference>
<dbReference type="InterPro" id="IPR017900">
    <property type="entry name" value="4Fe4S_Fe_S_CS"/>
</dbReference>
<proteinExistence type="predicted"/>
<dbReference type="Pfam" id="PF13484">
    <property type="entry name" value="Fer4_16"/>
    <property type="match status" value="1"/>
</dbReference>
<gene>
    <name evidence="10" type="ORF">B5P46_04185</name>
</gene>
<keyword evidence="8" id="KW-0411">Iron-sulfur</keyword>
<keyword evidence="2" id="KW-0963">Cytoplasm</keyword>
<dbReference type="RefSeq" id="WP_129417626.1">
    <property type="nucleotide sequence ID" value="NZ_MZMU01000003.1"/>
</dbReference>
<sequence length="385" mass="42672">MPEPKNDDKERRRRDNLTEFVRAESAAKGFDLCRITRPDTIPQAKERLGQFIDAGRHGTMDWMAETRDRRGDPRTLWSAVRSVVVFGLNYAPEEDPRGILDKPDKAAISVYARNRDYHDVIKGRLKEIATRFAVRAGADVKVFVDTAPVMEKPLAEAAGLGWQGKHTNLVSRVHGSWLFLGTMFTTADLAVDAPESDHCGSCRACLDICPTAAFPAPYQIDARRCISYLTIEHKGPIDADLRVLIGNRIYGCDDCLAACPWNKFASSASEMKLKAREDLKEPSIAFLLTLDDAAFRAFFSGSPVKRIGRDRFVRNVLIAAGNSGDKVLIGPCRLLSEDPSPVVRGMAVWALSRLMEAGEFSAFAAQRADERDDDVLNEWRLAGVG</sequence>
<comment type="caution">
    <text evidence="10">The sequence shown here is derived from an EMBL/GenBank/DDBJ whole genome shotgun (WGS) entry which is preliminary data.</text>
</comment>
<accession>A0A4V1P2M3</accession>
<dbReference type="SUPFAM" id="SSF46548">
    <property type="entry name" value="alpha-helical ferredoxin"/>
    <property type="match status" value="1"/>
</dbReference>
<evidence type="ECO:0000256" key="6">
    <source>
        <dbReference type="ARBA" id="ARBA00023002"/>
    </source>
</evidence>
<evidence type="ECO:0000256" key="7">
    <source>
        <dbReference type="ARBA" id="ARBA00023004"/>
    </source>
</evidence>
<dbReference type="PANTHER" id="PTHR30002">
    <property type="entry name" value="EPOXYQUEUOSINE REDUCTASE"/>
    <property type="match status" value="1"/>
</dbReference>
<dbReference type="PROSITE" id="PS00198">
    <property type="entry name" value="4FE4S_FER_1"/>
    <property type="match status" value="1"/>
</dbReference>
<dbReference type="GO" id="GO:0051539">
    <property type="term" value="F:4 iron, 4 sulfur cluster binding"/>
    <property type="evidence" value="ECO:0007669"/>
    <property type="project" value="UniProtKB-KW"/>
</dbReference>
<evidence type="ECO:0000256" key="1">
    <source>
        <dbReference type="ARBA" id="ARBA00022485"/>
    </source>
</evidence>
<dbReference type="PANTHER" id="PTHR30002:SF4">
    <property type="entry name" value="EPOXYQUEUOSINE REDUCTASE"/>
    <property type="match status" value="1"/>
</dbReference>
<evidence type="ECO:0000256" key="8">
    <source>
        <dbReference type="ARBA" id="ARBA00023014"/>
    </source>
</evidence>
<dbReference type="GO" id="GO:0046872">
    <property type="term" value="F:metal ion binding"/>
    <property type="evidence" value="ECO:0007669"/>
    <property type="project" value="UniProtKB-KW"/>
</dbReference>
<keyword evidence="4" id="KW-0479">Metal-binding</keyword>
<evidence type="ECO:0000259" key="9">
    <source>
        <dbReference type="PROSITE" id="PS51379"/>
    </source>
</evidence>
<dbReference type="AlphaFoldDB" id="A0A4V1P2M3"/>
<dbReference type="InterPro" id="IPR017896">
    <property type="entry name" value="4Fe4S_Fe-S-bd"/>
</dbReference>
<evidence type="ECO:0000256" key="4">
    <source>
        <dbReference type="ARBA" id="ARBA00022723"/>
    </source>
</evidence>
<organism evidence="10 11">
    <name type="scientific">Rhizobium leguminosarum</name>
    <dbReference type="NCBI Taxonomy" id="384"/>
    <lineage>
        <taxon>Bacteria</taxon>
        <taxon>Pseudomonadati</taxon>
        <taxon>Pseudomonadota</taxon>
        <taxon>Alphaproteobacteria</taxon>
        <taxon>Hyphomicrobiales</taxon>
        <taxon>Rhizobiaceae</taxon>
        <taxon>Rhizobium/Agrobacterium group</taxon>
        <taxon>Rhizobium</taxon>
    </lineage>
</organism>
<dbReference type="PROSITE" id="PS51379">
    <property type="entry name" value="4FE4S_FER_2"/>
    <property type="match status" value="1"/>
</dbReference>
<dbReference type="EMBL" id="MZMU01000003">
    <property type="protein sequence ID" value="RXT28020.1"/>
    <property type="molecule type" value="Genomic_DNA"/>
</dbReference>
<dbReference type="Proteomes" id="UP000290767">
    <property type="component" value="Unassembled WGS sequence"/>
</dbReference>
<keyword evidence="5" id="KW-0671">Queuosine biosynthesis</keyword>
<evidence type="ECO:0000313" key="11">
    <source>
        <dbReference type="Proteomes" id="UP000290767"/>
    </source>
</evidence>
<keyword evidence="7" id="KW-0408">Iron</keyword>
<reference evidence="10 11" key="1">
    <citation type="submission" date="2017-03" db="EMBL/GenBank/DDBJ databases">
        <authorList>
            <person name="Safronova V.I."/>
            <person name="Sazanova A.L."/>
            <person name="Chirak E.R."/>
        </authorList>
    </citation>
    <scope>NUCLEOTIDE SEQUENCE [LARGE SCALE GENOMIC DNA]</scope>
    <source>
        <strain evidence="10 11">Tri-43</strain>
    </source>
</reference>